<sequence>MGKGKNKGKGKKQEDQGAGAGGGGGRPPTQPEQKQDEKPPKKHDATRPVPGKYEINIFLCEWKNMAALKTIGEESPSSDCQCLVPHC</sequence>
<reference evidence="2 3" key="1">
    <citation type="submission" date="2020-11" db="EMBL/GenBank/DDBJ databases">
        <authorList>
            <person name="Wallbank WR R."/>
            <person name="Pardo Diaz C."/>
            <person name="Kozak K."/>
            <person name="Martin S."/>
            <person name="Jiggins C."/>
            <person name="Moest M."/>
            <person name="Warren A I."/>
            <person name="Generalovic N T."/>
            <person name="Byers J.R.P. K."/>
            <person name="Montejo-Kovacevich G."/>
            <person name="Yen C E."/>
        </authorList>
    </citation>
    <scope>NUCLEOTIDE SEQUENCE [LARGE SCALE GENOMIC DNA]</scope>
</reference>
<gene>
    <name evidence="2" type="ORF">HERILL_LOCUS4390</name>
</gene>
<proteinExistence type="predicted"/>
<evidence type="ECO:0000313" key="3">
    <source>
        <dbReference type="Proteomes" id="UP000594454"/>
    </source>
</evidence>
<organism evidence="2 3">
    <name type="scientific">Hermetia illucens</name>
    <name type="common">Black soldier fly</name>
    <dbReference type="NCBI Taxonomy" id="343691"/>
    <lineage>
        <taxon>Eukaryota</taxon>
        <taxon>Metazoa</taxon>
        <taxon>Ecdysozoa</taxon>
        <taxon>Arthropoda</taxon>
        <taxon>Hexapoda</taxon>
        <taxon>Insecta</taxon>
        <taxon>Pterygota</taxon>
        <taxon>Neoptera</taxon>
        <taxon>Endopterygota</taxon>
        <taxon>Diptera</taxon>
        <taxon>Brachycera</taxon>
        <taxon>Stratiomyomorpha</taxon>
        <taxon>Stratiomyidae</taxon>
        <taxon>Hermetiinae</taxon>
        <taxon>Hermetia</taxon>
    </lineage>
</organism>
<dbReference type="Proteomes" id="UP000594454">
    <property type="component" value="Chromosome 2"/>
</dbReference>
<dbReference type="InParanoid" id="A0A7R8UII6"/>
<feature type="compositionally biased region" description="Basic residues" evidence="1">
    <location>
        <begin position="1"/>
        <end position="10"/>
    </location>
</feature>
<accession>A0A7R8UII6</accession>
<feature type="region of interest" description="Disordered" evidence="1">
    <location>
        <begin position="1"/>
        <end position="50"/>
    </location>
</feature>
<feature type="compositionally biased region" description="Basic and acidic residues" evidence="1">
    <location>
        <begin position="33"/>
        <end position="46"/>
    </location>
</feature>
<evidence type="ECO:0000313" key="2">
    <source>
        <dbReference type="EMBL" id="CAD7081274.1"/>
    </source>
</evidence>
<evidence type="ECO:0000256" key="1">
    <source>
        <dbReference type="SAM" id="MobiDB-lite"/>
    </source>
</evidence>
<name>A0A7R8UII6_HERIL</name>
<dbReference type="AlphaFoldDB" id="A0A7R8UII6"/>
<dbReference type="EMBL" id="LR899010">
    <property type="protein sequence ID" value="CAD7081274.1"/>
    <property type="molecule type" value="Genomic_DNA"/>
</dbReference>
<keyword evidence="3" id="KW-1185">Reference proteome</keyword>
<protein>
    <submittedName>
        <fullName evidence="2">Uncharacterized protein</fullName>
    </submittedName>
</protein>